<sequence length="212" mass="24868">MVQIQERNLSELNENGCSREGDSDKNVSSSDSEADDDVLSVFDEMDLEDYEEEDDFCNIFSPTSWASEMISTSDVTEEELDELISNMQEVPSKNEIIKMWKRAYALEVQTMSKMLISLFEYYEELKQKHRVREKLAFTHWDSVMCSCFDVLAKREEEYSKLFNGFIMKDELTKQELVNFLNNCKKEAAEFRESLETFAKKEFDGRIIPRRGD</sequence>
<name>W6ZXX6_9APIC</name>
<keyword evidence="4" id="KW-1185">Reference proteome</keyword>
<reference evidence="3 4" key="1">
    <citation type="submission" date="2013-02" db="EMBL/GenBank/DDBJ databases">
        <title>The Genome Sequence of Plasmodium inui San Antonio 1.</title>
        <authorList>
            <consortium name="The Broad Institute Genome Sequencing Platform"/>
            <consortium name="The Broad Institute Genome Sequencing Center for Infectious Disease"/>
            <person name="Neafsey D."/>
            <person name="Cheeseman I."/>
            <person name="Volkman S."/>
            <person name="Adams J."/>
            <person name="Walker B."/>
            <person name="Young S.K."/>
            <person name="Zeng Q."/>
            <person name="Gargeya S."/>
            <person name="Fitzgerald M."/>
            <person name="Haas B."/>
            <person name="Abouelleil A."/>
            <person name="Alvarado L."/>
            <person name="Arachchi H.M."/>
            <person name="Berlin A.M."/>
            <person name="Chapman S.B."/>
            <person name="Dewar J."/>
            <person name="Goldberg J."/>
            <person name="Griggs A."/>
            <person name="Gujja S."/>
            <person name="Hansen M."/>
            <person name="Howarth C."/>
            <person name="Imamovic A."/>
            <person name="Larimer J."/>
            <person name="McCowan C."/>
            <person name="Murphy C."/>
            <person name="Neiman D."/>
            <person name="Pearson M."/>
            <person name="Priest M."/>
            <person name="Roberts A."/>
            <person name="Saif S."/>
            <person name="Shea T."/>
            <person name="Sisk P."/>
            <person name="Sykes S."/>
            <person name="Wortman J."/>
            <person name="Nusbaum C."/>
            <person name="Birren B."/>
        </authorList>
    </citation>
    <scope>NUCLEOTIDE SEQUENCE [LARGE SCALE GENOMIC DNA]</scope>
    <source>
        <strain evidence="3 4">San Antonio 1</strain>
    </source>
</reference>
<dbReference type="RefSeq" id="XP_008819248.1">
    <property type="nucleotide sequence ID" value="XM_008821026.1"/>
</dbReference>
<dbReference type="InterPro" id="IPR019111">
    <property type="entry name" value="PRESA_N"/>
</dbReference>
<dbReference type="GeneID" id="20040729"/>
<feature type="domain" description="Plasmodium RESA N-terminal" evidence="2">
    <location>
        <begin position="75"/>
        <end position="195"/>
    </location>
</feature>
<gene>
    <name evidence="3" type="ORF">C922_05455</name>
</gene>
<evidence type="ECO:0000313" key="4">
    <source>
        <dbReference type="Proteomes" id="UP000030640"/>
    </source>
</evidence>
<dbReference type="Pfam" id="PF09687">
    <property type="entry name" value="PRESAN"/>
    <property type="match status" value="1"/>
</dbReference>
<dbReference type="NCBIfam" id="TIGR01639">
    <property type="entry name" value="P_fal_TIGR01639"/>
    <property type="match status" value="1"/>
</dbReference>
<feature type="region of interest" description="Disordered" evidence="1">
    <location>
        <begin position="1"/>
        <end position="37"/>
    </location>
</feature>
<dbReference type="EMBL" id="KI965534">
    <property type="protein sequence ID" value="EUD64163.1"/>
    <property type="molecule type" value="Genomic_DNA"/>
</dbReference>
<evidence type="ECO:0000259" key="2">
    <source>
        <dbReference type="Pfam" id="PF09687"/>
    </source>
</evidence>
<dbReference type="VEuPathDB" id="PlasmoDB:C922_05455"/>
<dbReference type="AlphaFoldDB" id="W6ZXX6"/>
<evidence type="ECO:0000313" key="3">
    <source>
        <dbReference type="EMBL" id="EUD64163.1"/>
    </source>
</evidence>
<dbReference type="OrthoDB" id="376477at2759"/>
<dbReference type="InterPro" id="IPR006526">
    <property type="entry name" value="Export_prot_PHISTa/b/c"/>
</dbReference>
<dbReference type="Gene3D" id="6.10.280.180">
    <property type="entry name" value="Plasmodium RESA, N-terminal helical domain"/>
    <property type="match status" value="1"/>
</dbReference>
<accession>W6ZXX6</accession>
<dbReference type="InterPro" id="IPR044885">
    <property type="entry name" value="PRESA_N_sf"/>
</dbReference>
<dbReference type="Proteomes" id="UP000030640">
    <property type="component" value="Unassembled WGS sequence"/>
</dbReference>
<feature type="compositionally biased region" description="Polar residues" evidence="1">
    <location>
        <begin position="1"/>
        <end position="16"/>
    </location>
</feature>
<proteinExistence type="predicted"/>
<evidence type="ECO:0000256" key="1">
    <source>
        <dbReference type="SAM" id="MobiDB-lite"/>
    </source>
</evidence>
<protein>
    <recommendedName>
        <fullName evidence="2">Plasmodium RESA N-terminal domain-containing protein</fullName>
    </recommendedName>
</protein>
<organism evidence="3 4">
    <name type="scientific">Plasmodium inui San Antonio 1</name>
    <dbReference type="NCBI Taxonomy" id="1237626"/>
    <lineage>
        <taxon>Eukaryota</taxon>
        <taxon>Sar</taxon>
        <taxon>Alveolata</taxon>
        <taxon>Apicomplexa</taxon>
        <taxon>Aconoidasida</taxon>
        <taxon>Haemosporida</taxon>
        <taxon>Plasmodiidae</taxon>
        <taxon>Plasmodium</taxon>
        <taxon>Plasmodium (Plasmodium)</taxon>
    </lineage>
</organism>